<evidence type="ECO:0008006" key="3">
    <source>
        <dbReference type="Google" id="ProtNLM"/>
    </source>
</evidence>
<proteinExistence type="predicted"/>
<dbReference type="Proteomes" id="UP000093928">
    <property type="component" value="Unassembled WGS sequence"/>
</dbReference>
<dbReference type="AlphaFoldDB" id="A0A1A3NUG4"/>
<organism evidence="1 2">
    <name type="scientific">Mycobacterium asiaticum</name>
    <dbReference type="NCBI Taxonomy" id="1790"/>
    <lineage>
        <taxon>Bacteria</taxon>
        <taxon>Bacillati</taxon>
        <taxon>Actinomycetota</taxon>
        <taxon>Actinomycetes</taxon>
        <taxon>Mycobacteriales</taxon>
        <taxon>Mycobacteriaceae</taxon>
        <taxon>Mycobacterium</taxon>
    </lineage>
</organism>
<sequence>MPKEPDTVATGVAGKLEWLRDSIKAHPEGAADSTWAWIEELSKRSGSDAAGADSDLNELFRLGTAPTDLHGPTEGMLVMTTTNAKFDAVVRTITALWMPWQGKRFDNAAATGDNRLTKSTGLVGKLLWPLYSMKDHTDGKLAFDFKTYVEAGKEDPDVDVMVIDYADIEKNPKLIIRSVRDELVELVPGVYLGKILFKTDSGYSKIGYFALRTPR</sequence>
<reference evidence="1 2" key="1">
    <citation type="submission" date="2016-06" db="EMBL/GenBank/DDBJ databases">
        <authorList>
            <person name="Kjaerup R.B."/>
            <person name="Dalgaard T.S."/>
            <person name="Juul-Madsen H.R."/>
        </authorList>
    </citation>
    <scope>NUCLEOTIDE SEQUENCE [LARGE SCALE GENOMIC DNA]</scope>
    <source>
        <strain evidence="1 2">1165133.8</strain>
    </source>
</reference>
<name>A0A1A3NUG4_MYCAS</name>
<comment type="caution">
    <text evidence="1">The sequence shown here is derived from an EMBL/GenBank/DDBJ whole genome shotgun (WGS) entry which is preliminary data.</text>
</comment>
<accession>A0A1A3NUG4</accession>
<evidence type="ECO:0000313" key="1">
    <source>
        <dbReference type="EMBL" id="OBK25045.1"/>
    </source>
</evidence>
<dbReference type="RefSeq" id="WP_065144937.1">
    <property type="nucleotide sequence ID" value="NZ_LZLS01000146.1"/>
</dbReference>
<evidence type="ECO:0000313" key="2">
    <source>
        <dbReference type="Proteomes" id="UP000093928"/>
    </source>
</evidence>
<dbReference type="EMBL" id="LZLS01000146">
    <property type="protein sequence ID" value="OBK25045.1"/>
    <property type="molecule type" value="Genomic_DNA"/>
</dbReference>
<gene>
    <name evidence="1" type="ORF">A5634_02155</name>
</gene>
<protein>
    <recommendedName>
        <fullName evidence="3">DUF4334 domain-containing protein</fullName>
    </recommendedName>
</protein>
<dbReference type="OrthoDB" id="509694at2"/>